<dbReference type="PROSITE" id="PS51257">
    <property type="entry name" value="PROKAR_LIPOPROTEIN"/>
    <property type="match status" value="1"/>
</dbReference>
<proteinExistence type="predicted"/>
<comment type="caution">
    <text evidence="1">The sequence shown here is derived from an EMBL/GenBank/DDBJ whole genome shotgun (WGS) entry which is preliminary data.</text>
</comment>
<evidence type="ECO:0000313" key="1">
    <source>
        <dbReference type="EMBL" id="MDC2889673.1"/>
    </source>
</evidence>
<organism evidence="1 2">
    <name type="scientific">Psychrosphaera algicola</name>
    <dbReference type="NCBI Taxonomy" id="3023714"/>
    <lineage>
        <taxon>Bacteria</taxon>
        <taxon>Pseudomonadati</taxon>
        <taxon>Pseudomonadota</taxon>
        <taxon>Gammaproteobacteria</taxon>
        <taxon>Alteromonadales</taxon>
        <taxon>Pseudoalteromonadaceae</taxon>
        <taxon>Psychrosphaera</taxon>
    </lineage>
</organism>
<reference evidence="1 2" key="1">
    <citation type="submission" date="2023-01" db="EMBL/GenBank/DDBJ databases">
        <title>Psychrosphaera sp. nov., isolated from marine algae.</title>
        <authorList>
            <person name="Bayburt H."/>
            <person name="Choi B.J."/>
            <person name="Kim J.M."/>
            <person name="Choi D.G."/>
            <person name="Jeon C.O."/>
        </authorList>
    </citation>
    <scope>NUCLEOTIDE SEQUENCE [LARGE SCALE GENOMIC DNA]</scope>
    <source>
        <strain evidence="1 2">G1-22</strain>
    </source>
</reference>
<evidence type="ECO:0000313" key="2">
    <source>
        <dbReference type="Proteomes" id="UP001528411"/>
    </source>
</evidence>
<accession>A0ABT5FDS8</accession>
<name>A0ABT5FDS8_9GAMM</name>
<dbReference type="EMBL" id="JAQOMS010000002">
    <property type="protein sequence ID" value="MDC2889673.1"/>
    <property type="molecule type" value="Genomic_DNA"/>
</dbReference>
<gene>
    <name evidence="1" type="ORF">PN838_13930</name>
</gene>
<dbReference type="Proteomes" id="UP001528411">
    <property type="component" value="Unassembled WGS sequence"/>
</dbReference>
<keyword evidence="2" id="KW-1185">Reference proteome</keyword>
<dbReference type="RefSeq" id="WP_272181059.1">
    <property type="nucleotide sequence ID" value="NZ_JAQOMS010000002.1"/>
</dbReference>
<protein>
    <submittedName>
        <fullName evidence="1">Uncharacterized protein</fullName>
    </submittedName>
</protein>
<sequence length="474" mass="51773">MTLKYKIYSIILVALLVVGCGSVMKQVGQLTANLLTSKTSDLSVVSISAGFVRNMYSADVKTFEVEYLGENWREGANLVSVSFLKRDGVGMYTIDGKVFIDGTEIPHTANGFYGKWIDKNDISPKTIRIETVSGQVAEFSITPPPLIEIVSVNGKKSGMEIDLNSDLRLKMKSPQHDKNTEFSVSLVTKVMGINSFIESGIFKYKDDITLPAEIWKNPITPVPATSGANWLKVERFDTNLKVIKGVGASQIIGASIDVVPVSIKGEVETAFTGVVKDNGINIEETIAIKNGEMKVKMNKPNAFYGRPMSSGKTFALASFTVRATKLKQSKTDSSSSTLGGVKTTTTTTSTRTFPTLPDAFWDSYIDGLYVDLEKVLKSQYNIKLIPVENVLRAPSYQKLEAVTDENTIVEVEKSYKGTKNLIPTSFSSIVGNISSTFASDRVDAHLIRELGVDGLISVTIDLKQCLGILLLCHQ</sequence>